<gene>
    <name evidence="1" type="ORF">BOA8489_03983</name>
</gene>
<protein>
    <submittedName>
        <fullName evidence="1">Uncharacterized protein</fullName>
    </submittedName>
</protein>
<sequence>MIALEDIEDMSALSRDEIDALAEHEHLNTFDATLLGEYLMHVHSGPQKVHEMLCDDIRDALRGDSLAHARKLFAVLRQFLADHPEAVRGAARA</sequence>
<reference evidence="1 2" key="1">
    <citation type="submission" date="2017-05" db="EMBL/GenBank/DDBJ databases">
        <authorList>
            <person name="Song R."/>
            <person name="Chenine A.L."/>
            <person name="Ruprecht R.M."/>
        </authorList>
    </citation>
    <scope>NUCLEOTIDE SEQUENCE [LARGE SCALE GENOMIC DNA]</scope>
    <source>
        <strain evidence="1 2">CECT 8489</strain>
    </source>
</reference>
<keyword evidence="2" id="KW-1185">Reference proteome</keyword>
<dbReference type="AlphaFoldDB" id="A0A238J556"/>
<evidence type="ECO:0000313" key="2">
    <source>
        <dbReference type="Proteomes" id="UP000201838"/>
    </source>
</evidence>
<evidence type="ECO:0000313" key="1">
    <source>
        <dbReference type="EMBL" id="SMX25838.1"/>
    </source>
</evidence>
<dbReference type="Proteomes" id="UP000201838">
    <property type="component" value="Unassembled WGS sequence"/>
</dbReference>
<dbReference type="OrthoDB" id="5625447at2"/>
<dbReference type="EMBL" id="FXXQ01000035">
    <property type="protein sequence ID" value="SMX25838.1"/>
    <property type="molecule type" value="Genomic_DNA"/>
</dbReference>
<dbReference type="RefSeq" id="WP_093976008.1">
    <property type="nucleotide sequence ID" value="NZ_FXXQ01000035.1"/>
</dbReference>
<name>A0A238J556_9RHOB</name>
<proteinExistence type="predicted"/>
<accession>A0A238J556</accession>
<organism evidence="1 2">
    <name type="scientific">Boseongicola aestuarii</name>
    <dbReference type="NCBI Taxonomy" id="1470561"/>
    <lineage>
        <taxon>Bacteria</taxon>
        <taxon>Pseudomonadati</taxon>
        <taxon>Pseudomonadota</taxon>
        <taxon>Alphaproteobacteria</taxon>
        <taxon>Rhodobacterales</taxon>
        <taxon>Paracoccaceae</taxon>
        <taxon>Boseongicola</taxon>
    </lineage>
</organism>